<gene>
    <name evidence="1" type="primary">podJ</name>
    <name evidence="1" type="ORF">NCTC11157_01247</name>
</gene>
<dbReference type="PANTHER" id="PTHR43628">
    <property type="entry name" value="ACTIVATOR OF C KINASE PROTEIN 1-RELATED"/>
    <property type="match status" value="1"/>
</dbReference>
<dbReference type="PANTHER" id="PTHR43628:SF1">
    <property type="entry name" value="CHITIN SYNTHASE REGULATORY FACTOR 2-RELATED"/>
    <property type="match status" value="1"/>
</dbReference>
<organism evidence="1 2">
    <name type="scientific">Prevotella disiens</name>
    <dbReference type="NCBI Taxonomy" id="28130"/>
    <lineage>
        <taxon>Bacteria</taxon>
        <taxon>Pseudomonadati</taxon>
        <taxon>Bacteroidota</taxon>
        <taxon>Bacteroidia</taxon>
        <taxon>Bacteroidales</taxon>
        <taxon>Prevotellaceae</taxon>
        <taxon>Prevotella</taxon>
    </lineage>
</organism>
<dbReference type="InterPro" id="IPR006597">
    <property type="entry name" value="Sel1-like"/>
</dbReference>
<proteinExistence type="predicted"/>
<dbReference type="SUPFAM" id="SSF81901">
    <property type="entry name" value="HCP-like"/>
    <property type="match status" value="1"/>
</dbReference>
<dbReference type="Pfam" id="PF08238">
    <property type="entry name" value="Sel1"/>
    <property type="match status" value="6"/>
</dbReference>
<dbReference type="SMART" id="SM00671">
    <property type="entry name" value="SEL1"/>
    <property type="match status" value="6"/>
</dbReference>
<protein>
    <submittedName>
        <fullName evidence="1">Polar organelle development protein</fullName>
    </submittedName>
</protein>
<evidence type="ECO:0000313" key="2">
    <source>
        <dbReference type="Proteomes" id="UP000254072"/>
    </source>
</evidence>
<dbReference type="InterPro" id="IPR011990">
    <property type="entry name" value="TPR-like_helical_dom_sf"/>
</dbReference>
<accession>A0A379DZD3</accession>
<dbReference type="EMBL" id="UGTL01000001">
    <property type="protein sequence ID" value="SUB85520.1"/>
    <property type="molecule type" value="Genomic_DNA"/>
</dbReference>
<dbReference type="InterPro" id="IPR052945">
    <property type="entry name" value="Mitotic_Regulator"/>
</dbReference>
<reference evidence="1 2" key="1">
    <citation type="submission" date="2018-06" db="EMBL/GenBank/DDBJ databases">
        <authorList>
            <consortium name="Pathogen Informatics"/>
            <person name="Doyle S."/>
        </authorList>
    </citation>
    <scope>NUCLEOTIDE SEQUENCE [LARGE SCALE GENOMIC DNA]</scope>
    <source>
        <strain evidence="1 2">NCTC11157</strain>
    </source>
</reference>
<name>A0A379DZD3_9BACT</name>
<dbReference type="AlphaFoldDB" id="A0A379DZD3"/>
<evidence type="ECO:0000313" key="1">
    <source>
        <dbReference type="EMBL" id="SUB85520.1"/>
    </source>
</evidence>
<sequence length="294" mass="33498">MVVIYRTSLKTIPLMMKLFYIALFLLFMSTKTAAQNEIHVANIAKIEVNDLKKAKAYYKIAQQYSSELKYEEAHHYYLLAANEGLVAAYLEVGMDNFSGCGTAQNYAEALKWVRKSAEVGEANGQFQLGEFYFYGNCGLEKDATKAVEWYLLAAKQSYSDAITALAYCYEQGIGVQENKEEAYNWYLLLAKEGELISQYEVGKYLLERNMPPNDTKEGIKWLKKSAKQGYQEAQCLLAKQYADGKLVSKDIKKAIMWYRKAAVSGWNAARIALEELGIEPPKSEEQHLQLYHEK</sequence>
<dbReference type="Gene3D" id="1.25.40.10">
    <property type="entry name" value="Tetratricopeptide repeat domain"/>
    <property type="match status" value="2"/>
</dbReference>
<dbReference type="Proteomes" id="UP000254072">
    <property type="component" value="Unassembled WGS sequence"/>
</dbReference>